<evidence type="ECO:0000313" key="1">
    <source>
        <dbReference type="EMBL" id="HGY94354.1"/>
    </source>
</evidence>
<proteinExistence type="predicted"/>
<dbReference type="EMBL" id="DTKL01000039">
    <property type="protein sequence ID" value="HGY94354.1"/>
    <property type="molecule type" value="Genomic_DNA"/>
</dbReference>
<sequence length="74" mass="8303">MNAQNPRPDDNPLEDLARRLGTMGGKAEAEIRRVIAYLNDEVVPAVRSQSFTALRRAGEQLTRLADELEKRPKS</sequence>
<gene>
    <name evidence="1" type="ORF">ENW50_06675</name>
</gene>
<protein>
    <submittedName>
        <fullName evidence="1">Uncharacterized protein</fullName>
    </submittedName>
</protein>
<accession>A0A7V4XSG4</accession>
<name>A0A7V4XSG4_9BACT</name>
<organism evidence="1">
    <name type="scientific">Acidobacterium capsulatum</name>
    <dbReference type="NCBI Taxonomy" id="33075"/>
    <lineage>
        <taxon>Bacteria</taxon>
        <taxon>Pseudomonadati</taxon>
        <taxon>Acidobacteriota</taxon>
        <taxon>Terriglobia</taxon>
        <taxon>Terriglobales</taxon>
        <taxon>Acidobacteriaceae</taxon>
        <taxon>Acidobacterium</taxon>
    </lineage>
</organism>
<reference evidence="1" key="1">
    <citation type="journal article" date="2020" name="mSystems">
        <title>Genome- and Community-Level Interaction Insights into Carbon Utilization and Element Cycling Functions of Hydrothermarchaeota in Hydrothermal Sediment.</title>
        <authorList>
            <person name="Zhou Z."/>
            <person name="Liu Y."/>
            <person name="Xu W."/>
            <person name="Pan J."/>
            <person name="Luo Z.H."/>
            <person name="Li M."/>
        </authorList>
    </citation>
    <scope>NUCLEOTIDE SEQUENCE [LARGE SCALE GENOMIC DNA]</scope>
    <source>
        <strain evidence="1">SpSt-855</strain>
    </source>
</reference>
<comment type="caution">
    <text evidence="1">The sequence shown here is derived from an EMBL/GenBank/DDBJ whole genome shotgun (WGS) entry which is preliminary data.</text>
</comment>
<dbReference type="AlphaFoldDB" id="A0A7V4XSG4"/>